<evidence type="ECO:0000259" key="1">
    <source>
        <dbReference type="Pfam" id="PF13568"/>
    </source>
</evidence>
<dbReference type="EMBL" id="CP129971">
    <property type="protein sequence ID" value="WKK76849.2"/>
    <property type="molecule type" value="Genomic_DNA"/>
</dbReference>
<reference evidence="2 3" key="1">
    <citation type="submission" date="2023-08" db="EMBL/GenBank/DDBJ databases">
        <title>Comparative genomics and taxonomic characterization of three novel marine species of genus Marivirga.</title>
        <authorList>
            <person name="Muhammad N."/>
            <person name="Kim S.-G."/>
        </authorList>
    </citation>
    <scope>NUCLEOTIDE SEQUENCE [LARGE SCALE GENOMIC DNA]</scope>
    <source>
        <strain evidence="2 3">BDSF4-3</strain>
    </source>
</reference>
<organism evidence="2 3">
    <name type="scientific">Marivirga salinarum</name>
    <dbReference type="NCBI Taxonomy" id="3059078"/>
    <lineage>
        <taxon>Bacteria</taxon>
        <taxon>Pseudomonadati</taxon>
        <taxon>Bacteroidota</taxon>
        <taxon>Cytophagia</taxon>
        <taxon>Cytophagales</taxon>
        <taxon>Marivirgaceae</taxon>
        <taxon>Marivirga</taxon>
    </lineage>
</organism>
<evidence type="ECO:0000313" key="3">
    <source>
        <dbReference type="Proteomes" id="UP001230496"/>
    </source>
</evidence>
<feature type="domain" description="Outer membrane protein beta-barrel" evidence="1">
    <location>
        <begin position="123"/>
        <end position="295"/>
    </location>
</feature>
<name>A0AA49GCN1_9BACT</name>
<sequence length="345" mass="39616">MRLIKIILFSISLVVLFPFISNAQTSCVQNLREARNFYDAGKLNDLPKLLLKCIDNGFSDEEKVEALRLVTLSYLFNEDQEKAEASYLRLLKIEPEYEVNLDSDPTELIILSERYDTDPKFFYGFKLGSAFNLIEITEYKPIYNLADSGSYEPPIGFSVGLFFQYPINEEFSANLETHYNFRNTVLNRNTESAEGNSTGIQSISEIQQWVEVPLLVNYKLPMAQNFLLEATGGPSFHYLLSSRLSVRGGPGSEINNIDMMVYRNQLNVSGILGLRANFKRLGRNFVTVEALYQYRFIDEVNMNVDRAELNWILKDAVYAENQYKGHALILRVGLRFPRFNPELIK</sequence>
<protein>
    <submittedName>
        <fullName evidence="2">Outer membrane beta-barrel protein</fullName>
    </submittedName>
</protein>
<dbReference type="KEGG" id="msaa:QYS49_06210"/>
<dbReference type="Proteomes" id="UP001230496">
    <property type="component" value="Chromosome"/>
</dbReference>
<gene>
    <name evidence="2" type="ORF">QYS49_06210</name>
</gene>
<dbReference type="RefSeq" id="WP_308350096.1">
    <property type="nucleotide sequence ID" value="NZ_CP129971.1"/>
</dbReference>
<dbReference type="Pfam" id="PF13568">
    <property type="entry name" value="OMP_b-brl_2"/>
    <property type="match status" value="1"/>
</dbReference>
<evidence type="ECO:0000313" key="2">
    <source>
        <dbReference type="EMBL" id="WKK76849.2"/>
    </source>
</evidence>
<proteinExistence type="predicted"/>
<keyword evidence="3" id="KW-1185">Reference proteome</keyword>
<accession>A0AA49GCN1</accession>
<dbReference type="InterPro" id="IPR025665">
    <property type="entry name" value="Beta-barrel_OMP_2"/>
</dbReference>
<dbReference type="AlphaFoldDB" id="A0AA49GCN1"/>